<dbReference type="InterPro" id="IPR055551">
    <property type="entry name" value="DUF7127"/>
</dbReference>
<evidence type="ECO:0000313" key="1">
    <source>
        <dbReference type="EMBL" id="RQH00880.1"/>
    </source>
</evidence>
<dbReference type="AlphaFoldDB" id="A0A3N6PIU8"/>
<comment type="caution">
    <text evidence="1">The sequence shown here is derived from an EMBL/GenBank/DDBJ whole genome shotgun (WGS) entry which is preliminary data.</text>
</comment>
<sequence length="78" mass="8036">MNVPDSLRNADRHGAVVRTLDHGGESAIVVDFGPDAAVSSDVVGSTVIVVADDRQFEFELPAGATAVSARNGVLTVSE</sequence>
<organism evidence="1 2">
    <name type="scientific">Natrarchaeobius chitinivorans</name>
    <dbReference type="NCBI Taxonomy" id="1679083"/>
    <lineage>
        <taxon>Archaea</taxon>
        <taxon>Methanobacteriati</taxon>
        <taxon>Methanobacteriota</taxon>
        <taxon>Stenosarchaea group</taxon>
        <taxon>Halobacteria</taxon>
        <taxon>Halobacteriales</taxon>
        <taxon>Natrialbaceae</taxon>
        <taxon>Natrarchaeobius</taxon>
    </lineage>
</organism>
<dbReference type="OrthoDB" id="204533at2157"/>
<evidence type="ECO:0008006" key="3">
    <source>
        <dbReference type="Google" id="ProtNLM"/>
    </source>
</evidence>
<keyword evidence="2" id="KW-1185">Reference proteome</keyword>
<protein>
    <recommendedName>
        <fullName evidence="3">Hsp20/alpha crystallin family protein</fullName>
    </recommendedName>
</protein>
<name>A0A3N6PIU8_NATCH</name>
<dbReference type="EMBL" id="REFZ01000005">
    <property type="protein sequence ID" value="RQH00880.1"/>
    <property type="molecule type" value="Genomic_DNA"/>
</dbReference>
<proteinExistence type="predicted"/>
<gene>
    <name evidence="1" type="ORF">EA472_09645</name>
</gene>
<reference evidence="1 2" key="1">
    <citation type="submission" date="2018-10" db="EMBL/GenBank/DDBJ databases">
        <title>Natrarchaeobius chitinivorans gen. nov., sp. nov., and Natrarchaeobius haloalkaliphilus sp. nov., alkaliphilic, chitin-utilizing haloarchaea from hypersaline alkaline lakes.</title>
        <authorList>
            <person name="Sorokin D.Y."/>
            <person name="Elcheninov A.G."/>
            <person name="Kostrikina N.A."/>
            <person name="Bale N.J."/>
            <person name="Sinninghe Damste J.S."/>
            <person name="Khijniak T.V."/>
            <person name="Kublanov I.V."/>
            <person name="Toshchakov S.V."/>
        </authorList>
    </citation>
    <scope>NUCLEOTIDE SEQUENCE [LARGE SCALE GENOMIC DNA]</scope>
    <source>
        <strain evidence="1 2">AArcht7</strain>
    </source>
</reference>
<dbReference type="Pfam" id="PF23444">
    <property type="entry name" value="DUF7127"/>
    <property type="match status" value="1"/>
</dbReference>
<evidence type="ECO:0000313" key="2">
    <source>
        <dbReference type="Proteomes" id="UP000281431"/>
    </source>
</evidence>
<accession>A0A3N6PIU8</accession>
<dbReference type="Proteomes" id="UP000281431">
    <property type="component" value="Unassembled WGS sequence"/>
</dbReference>